<proteinExistence type="predicted"/>
<accession>A0A8H4YTQ3</accession>
<name>A0A8H4YTQ3_9HYPO</name>
<protein>
    <submittedName>
        <fullName evidence="1">Uncharacterized protein</fullName>
    </submittedName>
</protein>
<evidence type="ECO:0000313" key="2">
    <source>
        <dbReference type="Proteomes" id="UP000573603"/>
    </source>
</evidence>
<dbReference type="AlphaFoldDB" id="A0A8H4YTQ3"/>
<dbReference type="Proteomes" id="UP000573603">
    <property type="component" value="Unassembled WGS sequence"/>
</dbReference>
<gene>
    <name evidence="1" type="ORF">FANTH_12347</name>
</gene>
<keyword evidence="2" id="KW-1185">Reference proteome</keyword>
<organism evidence="1 2">
    <name type="scientific">Fusarium anthophilum</name>
    <dbReference type="NCBI Taxonomy" id="48485"/>
    <lineage>
        <taxon>Eukaryota</taxon>
        <taxon>Fungi</taxon>
        <taxon>Dikarya</taxon>
        <taxon>Ascomycota</taxon>
        <taxon>Pezizomycotina</taxon>
        <taxon>Sordariomycetes</taxon>
        <taxon>Hypocreomycetidae</taxon>
        <taxon>Hypocreales</taxon>
        <taxon>Nectriaceae</taxon>
        <taxon>Fusarium</taxon>
        <taxon>Fusarium fujikuroi species complex</taxon>
    </lineage>
</organism>
<reference evidence="1 2" key="1">
    <citation type="journal article" date="2020" name="BMC Genomics">
        <title>Correction to: Identification and distribution of gene clusters required for synthesis of sphingolipid metabolism inhibitors in diverse species of the filamentous fungus Fusarium.</title>
        <authorList>
            <person name="Kim H.S."/>
            <person name="Lohmar J.M."/>
            <person name="Busman M."/>
            <person name="Brown D.W."/>
            <person name="Naumann T.A."/>
            <person name="Divon H.H."/>
            <person name="Lysoe E."/>
            <person name="Uhlig S."/>
            <person name="Proctor R.H."/>
        </authorList>
    </citation>
    <scope>NUCLEOTIDE SEQUENCE [LARGE SCALE GENOMIC DNA]</scope>
    <source>
        <strain evidence="1 2">NRRL 25214</strain>
    </source>
</reference>
<comment type="caution">
    <text evidence="1">The sequence shown here is derived from an EMBL/GenBank/DDBJ whole genome shotgun (WGS) entry which is preliminary data.</text>
</comment>
<evidence type="ECO:0000313" key="1">
    <source>
        <dbReference type="EMBL" id="KAF5233993.1"/>
    </source>
</evidence>
<sequence>MDAKFVIEAVQNDHHVAVTPQRTHAILTKYTSLADFQIKKDDFSPLGYESAGIYTNALLDHCMDYKAMWKQISHVTYKPKGNRASIETGRPGEYIHVLAKIKAMPAAEAEAKSFKLKRAFTETTSQETTQQQALVT</sequence>
<dbReference type="EMBL" id="JABEVY010000399">
    <property type="protein sequence ID" value="KAF5233993.1"/>
    <property type="molecule type" value="Genomic_DNA"/>
</dbReference>